<evidence type="ECO:0000256" key="1">
    <source>
        <dbReference type="SAM" id="MobiDB-lite"/>
    </source>
</evidence>
<dbReference type="Proteomes" id="UP000549066">
    <property type="component" value="Unassembled WGS sequence"/>
</dbReference>
<gene>
    <name evidence="4" type="ORF">BJY17_001111</name>
</gene>
<keyword evidence="2" id="KW-1133">Transmembrane helix</keyword>
<dbReference type="AlphaFoldDB" id="A0A852WZ24"/>
<feature type="compositionally biased region" description="Low complexity" evidence="1">
    <location>
        <begin position="449"/>
        <end position="466"/>
    </location>
</feature>
<feature type="transmembrane region" description="Helical" evidence="2">
    <location>
        <begin position="28"/>
        <end position="49"/>
    </location>
</feature>
<keyword evidence="5" id="KW-1185">Reference proteome</keyword>
<evidence type="ECO:0000259" key="3">
    <source>
        <dbReference type="Pfam" id="PF01882"/>
    </source>
</evidence>
<name>A0A852WZ24_9MICO</name>
<feature type="region of interest" description="Disordered" evidence="1">
    <location>
        <begin position="355"/>
        <end position="377"/>
    </location>
</feature>
<feature type="domain" description="DUF58" evidence="3">
    <location>
        <begin position="229"/>
        <end position="271"/>
    </location>
</feature>
<evidence type="ECO:0000313" key="5">
    <source>
        <dbReference type="Proteomes" id="UP000549066"/>
    </source>
</evidence>
<dbReference type="PANTHER" id="PTHR34351">
    <property type="entry name" value="SLR1927 PROTEIN-RELATED"/>
    <property type="match status" value="1"/>
</dbReference>
<dbReference type="RefSeq" id="WP_179550489.1">
    <property type="nucleotide sequence ID" value="NZ_JACCFI010000001.1"/>
</dbReference>
<evidence type="ECO:0000313" key="4">
    <source>
        <dbReference type="EMBL" id="NYG20364.1"/>
    </source>
</evidence>
<feature type="transmembrane region" description="Helical" evidence="2">
    <location>
        <begin position="55"/>
        <end position="74"/>
    </location>
</feature>
<reference evidence="4 5" key="1">
    <citation type="submission" date="2020-07" db="EMBL/GenBank/DDBJ databases">
        <title>Sequencing the genomes of 1000 actinobacteria strains.</title>
        <authorList>
            <person name="Klenk H.-P."/>
        </authorList>
    </citation>
    <scope>NUCLEOTIDE SEQUENCE [LARGE SCALE GENOMIC DNA]</scope>
    <source>
        <strain evidence="4 5">DSM 8598</strain>
    </source>
</reference>
<dbReference type="InterPro" id="IPR002881">
    <property type="entry name" value="DUF58"/>
</dbReference>
<protein>
    <submittedName>
        <fullName evidence="4">Uncharacterized protein (DUF58 family)</fullName>
    </submittedName>
</protein>
<keyword evidence="2" id="KW-0812">Transmembrane</keyword>
<sequence length="473" mass="50847">MWRPRSARIATSPRLTGRSARIATWPRLTRRGATLVIVGVALLAVSLWFDSRDVLVLAFVGIAMPAVAALFVAMRKPSLGVTRRFAPPVVEAGTSTRVALVIKNRSRRTFDGAHWRDGVPSTLTAAPEAILPAMGPYESMLPSGDDTVRVEYRLRTPRRGVYPIGPLRVGIADPFGLARVDRDIGAAHEVVVTPRVTPLDAALGSAASVDGVLNGLQLRTHPNSDELIAREYRYGDPMRRVNWAATARRGELMVREEEQRGDPEARIILDTTLAGRAKPAGHRRDGDDGPHFGFELGVEVAASIGIHLLEHGYRVRCDRLDDTERGLAAGDSGAGYRMPGGDRLMLEDLARLDGPTGSAGARPASNTRAHTAGSRGRDARMPGFAVLVDPDEHDARSLVAMRSGIEPAVAFATEAVSGRIIDLLEKADWRVVRVRRAADIPAAWSGTTRVQPAAPRDAAARRGPVVPGAPDAP</sequence>
<feature type="region of interest" description="Disordered" evidence="1">
    <location>
        <begin position="446"/>
        <end position="473"/>
    </location>
</feature>
<evidence type="ECO:0000256" key="2">
    <source>
        <dbReference type="SAM" id="Phobius"/>
    </source>
</evidence>
<proteinExistence type="predicted"/>
<dbReference type="PANTHER" id="PTHR34351:SF1">
    <property type="entry name" value="SLR1927 PROTEIN"/>
    <property type="match status" value="1"/>
</dbReference>
<dbReference type="EMBL" id="JACCFI010000001">
    <property type="protein sequence ID" value="NYG20364.1"/>
    <property type="molecule type" value="Genomic_DNA"/>
</dbReference>
<keyword evidence="2" id="KW-0472">Membrane</keyword>
<organism evidence="4 5">
    <name type="scientific">Agromyces hippuratus</name>
    <dbReference type="NCBI Taxonomy" id="286438"/>
    <lineage>
        <taxon>Bacteria</taxon>
        <taxon>Bacillati</taxon>
        <taxon>Actinomycetota</taxon>
        <taxon>Actinomycetes</taxon>
        <taxon>Micrococcales</taxon>
        <taxon>Microbacteriaceae</taxon>
        <taxon>Agromyces</taxon>
    </lineage>
</organism>
<accession>A0A852WZ24</accession>
<dbReference type="Pfam" id="PF01882">
    <property type="entry name" value="DUF58"/>
    <property type="match status" value="1"/>
</dbReference>
<comment type="caution">
    <text evidence="4">The sequence shown here is derived from an EMBL/GenBank/DDBJ whole genome shotgun (WGS) entry which is preliminary data.</text>
</comment>